<keyword evidence="3" id="KW-1185">Reference proteome</keyword>
<evidence type="ECO:0000313" key="3">
    <source>
        <dbReference type="Proteomes" id="UP001196980"/>
    </source>
</evidence>
<name>A0ABS6RVI2_9BACT</name>
<evidence type="ECO:0000256" key="1">
    <source>
        <dbReference type="SAM" id="SignalP"/>
    </source>
</evidence>
<gene>
    <name evidence="2" type="ORF">HWQ67_03495</name>
</gene>
<dbReference type="RefSeq" id="WP_218251260.1">
    <property type="nucleotide sequence ID" value="NZ_JABXWD010000037.1"/>
</dbReference>
<proteinExistence type="predicted"/>
<feature type="chain" id="PRO_5045600411" description="Secreted protein" evidence="1">
    <location>
        <begin position="34"/>
        <end position="188"/>
    </location>
</feature>
<organism evidence="2 3">
    <name type="scientific">Candidatus Magnetobacterium casense</name>
    <dbReference type="NCBI Taxonomy" id="1455061"/>
    <lineage>
        <taxon>Bacteria</taxon>
        <taxon>Pseudomonadati</taxon>
        <taxon>Nitrospirota</taxon>
        <taxon>Thermodesulfovibrionia</taxon>
        <taxon>Thermodesulfovibrionales</taxon>
        <taxon>Candidatus Magnetobacteriaceae</taxon>
        <taxon>Candidatus Magnetobacterium</taxon>
    </lineage>
</organism>
<sequence length="188" mass="21077">MESADVRSLSMALFRVVPLTVALMLYCSAAAFAEDKPTKKETIAFVQERCDNMKIANNVRSRVYLDEKDDCTFIVEITNQFGQLQRKYVVPLKEMDPAMVKNGVDPILVIYTDFVNVGVQLNSKEDKKEKKKSVKAIHVSYLDDKQGIKKEANEESAIFICNSENSAEKVGKAMSHLIELCGGKADLF</sequence>
<feature type="signal peptide" evidence="1">
    <location>
        <begin position="1"/>
        <end position="33"/>
    </location>
</feature>
<comment type="caution">
    <text evidence="2">The sequence shown here is derived from an EMBL/GenBank/DDBJ whole genome shotgun (WGS) entry which is preliminary data.</text>
</comment>
<dbReference type="EMBL" id="JABXWD010000037">
    <property type="protein sequence ID" value="MBV6340640.1"/>
    <property type="molecule type" value="Genomic_DNA"/>
</dbReference>
<dbReference type="Proteomes" id="UP001196980">
    <property type="component" value="Unassembled WGS sequence"/>
</dbReference>
<reference evidence="2 3" key="1">
    <citation type="journal article" date="2020" name="J Geophys Res Biogeosci">
        <title>Magnetotaxis as an Adaptation to Enable Bacterial Shuttling of Microbial Sulfur and Sulfur Cycling Across Aquatic Oxic#Anoxic Interfaces.</title>
        <authorList>
            <person name="Li J."/>
            <person name="Liu P."/>
            <person name="Wang J."/>
            <person name="Roberts A.P."/>
            <person name="Pan Y."/>
        </authorList>
    </citation>
    <scope>NUCLEOTIDE SEQUENCE [LARGE SCALE GENOMIC DNA]</scope>
    <source>
        <strain evidence="2 3">MYR-1_YQ</strain>
    </source>
</reference>
<protein>
    <recommendedName>
        <fullName evidence="4">Secreted protein</fullName>
    </recommendedName>
</protein>
<keyword evidence="1" id="KW-0732">Signal</keyword>
<evidence type="ECO:0008006" key="4">
    <source>
        <dbReference type="Google" id="ProtNLM"/>
    </source>
</evidence>
<evidence type="ECO:0000313" key="2">
    <source>
        <dbReference type="EMBL" id="MBV6340640.1"/>
    </source>
</evidence>
<accession>A0ABS6RVI2</accession>